<keyword evidence="1" id="KW-0812">Transmembrane</keyword>
<organism evidence="2 3">
    <name type="scientific">Paenibacillus mucilaginosus (strain KNP414)</name>
    <dbReference type="NCBI Taxonomy" id="1036673"/>
    <lineage>
        <taxon>Bacteria</taxon>
        <taxon>Bacillati</taxon>
        <taxon>Bacillota</taxon>
        <taxon>Bacilli</taxon>
        <taxon>Bacillales</taxon>
        <taxon>Paenibacillaceae</taxon>
        <taxon>Paenibacillus</taxon>
    </lineage>
</organism>
<feature type="transmembrane region" description="Helical" evidence="1">
    <location>
        <begin position="99"/>
        <end position="117"/>
    </location>
</feature>
<feature type="transmembrane region" description="Helical" evidence="1">
    <location>
        <begin position="12"/>
        <end position="32"/>
    </location>
</feature>
<feature type="transmembrane region" description="Helical" evidence="1">
    <location>
        <begin position="153"/>
        <end position="171"/>
    </location>
</feature>
<reference evidence="2 3" key="2">
    <citation type="journal article" date="2013" name="Genome Announc.">
        <title>Genome Sequence of Growth-Improving Paenibacillus mucilaginosus Strain KNP414.</title>
        <authorList>
            <person name="Lu J.J."/>
            <person name="Wang J.F."/>
            <person name="Hu X.F."/>
        </authorList>
    </citation>
    <scope>NUCLEOTIDE SEQUENCE [LARGE SCALE GENOMIC DNA]</scope>
    <source>
        <strain evidence="2 3">KNP414</strain>
    </source>
</reference>
<dbReference type="EMBL" id="CP002869">
    <property type="protein sequence ID" value="AEI43674.1"/>
    <property type="molecule type" value="Genomic_DNA"/>
</dbReference>
<dbReference type="AlphaFoldDB" id="F8F9I5"/>
<dbReference type="PATRIC" id="fig|1036673.3.peg.4764"/>
<keyword evidence="1" id="KW-0472">Membrane</keyword>
<keyword evidence="1" id="KW-1133">Transmembrane helix</keyword>
<name>F8F9I5_PAEMK</name>
<reference evidence="3" key="1">
    <citation type="submission" date="2011-06" db="EMBL/GenBank/DDBJ databases">
        <title>Complete genome sequence of Paenibacillus mucilaginosus KNP414.</title>
        <authorList>
            <person name="Wang J."/>
            <person name="Hu S."/>
            <person name="Hu X."/>
            <person name="Zhang B."/>
            <person name="Dong D."/>
            <person name="Zhang S."/>
            <person name="Zhao K."/>
            <person name="Wu D."/>
        </authorList>
    </citation>
    <scope>NUCLEOTIDE SEQUENCE [LARGE SCALE GENOMIC DNA]</scope>
    <source>
        <strain evidence="3">KNP414</strain>
    </source>
</reference>
<feature type="transmembrane region" description="Helical" evidence="1">
    <location>
        <begin position="124"/>
        <end position="147"/>
    </location>
</feature>
<dbReference type="Proteomes" id="UP000006620">
    <property type="component" value="Chromosome"/>
</dbReference>
<evidence type="ECO:0000313" key="2">
    <source>
        <dbReference type="EMBL" id="AEI43674.1"/>
    </source>
</evidence>
<feature type="transmembrane region" description="Helical" evidence="1">
    <location>
        <begin position="44"/>
        <end position="63"/>
    </location>
</feature>
<sequence length="178" mass="19482">MNETERSFNVNMSRYIIGTVLILLGAGLFLNQGHPMGVGTIFEYYWASLFVLPLGLFFHWLYFSMTAPRASGLLIPGGILVTVGLVCQISTLFDAWGVMWPGFVLAPAVGLFEFYLFGSRNRYLLIPVSILTVISLLFFTVFTLGTLLNKLSGHGPVVAIVLIVIGAYALLGGKRQSV</sequence>
<dbReference type="KEGG" id="pms:KNP414_05150"/>
<feature type="transmembrane region" description="Helical" evidence="1">
    <location>
        <begin position="70"/>
        <end position="93"/>
    </location>
</feature>
<evidence type="ECO:0000313" key="3">
    <source>
        <dbReference type="Proteomes" id="UP000006620"/>
    </source>
</evidence>
<dbReference type="RefSeq" id="WP_013918827.1">
    <property type="nucleotide sequence ID" value="NC_015690.1"/>
</dbReference>
<accession>F8F9I5</accession>
<gene>
    <name evidence="2" type="ordered locus">KNP414_05150</name>
</gene>
<dbReference type="HOGENOM" id="CLU_129275_0_0_9"/>
<proteinExistence type="predicted"/>
<protein>
    <submittedName>
        <fullName evidence="2">Membrane protein</fullName>
    </submittedName>
</protein>
<evidence type="ECO:0000256" key="1">
    <source>
        <dbReference type="SAM" id="Phobius"/>
    </source>
</evidence>